<keyword evidence="4" id="KW-0418">Kinase</keyword>
<accession>A0A1S2N4C6</accession>
<dbReference type="GO" id="GO:0005737">
    <property type="term" value="C:cytoplasm"/>
    <property type="evidence" value="ECO:0007669"/>
    <property type="project" value="TreeGrafter"/>
</dbReference>
<evidence type="ECO:0000256" key="2">
    <source>
        <dbReference type="ARBA" id="ARBA00022840"/>
    </source>
</evidence>
<dbReference type="PANTHER" id="PTHR24346">
    <property type="entry name" value="MAP/MICROTUBULE AFFINITY-REGULATING KINASE"/>
    <property type="match status" value="1"/>
</dbReference>
<dbReference type="Proteomes" id="UP000180246">
    <property type="component" value="Unassembled WGS sequence"/>
</dbReference>
<dbReference type="AlphaFoldDB" id="A0A1S2N4C6"/>
<keyword evidence="4" id="KW-0808">Transferase</keyword>
<feature type="domain" description="Protein kinase" evidence="3">
    <location>
        <begin position="41"/>
        <end position="337"/>
    </location>
</feature>
<dbReference type="Gene3D" id="1.10.510.10">
    <property type="entry name" value="Transferase(Phosphotransferase) domain 1"/>
    <property type="match status" value="1"/>
</dbReference>
<evidence type="ECO:0000256" key="1">
    <source>
        <dbReference type="ARBA" id="ARBA00022741"/>
    </source>
</evidence>
<organism evidence="4 5">
    <name type="scientific">Massilia timonae</name>
    <dbReference type="NCBI Taxonomy" id="47229"/>
    <lineage>
        <taxon>Bacteria</taxon>
        <taxon>Pseudomonadati</taxon>
        <taxon>Pseudomonadota</taxon>
        <taxon>Betaproteobacteria</taxon>
        <taxon>Burkholderiales</taxon>
        <taxon>Oxalobacteraceae</taxon>
        <taxon>Telluria group</taxon>
        <taxon>Massilia</taxon>
    </lineage>
</organism>
<evidence type="ECO:0000313" key="4">
    <source>
        <dbReference type="EMBL" id="OIJ39743.1"/>
    </source>
</evidence>
<gene>
    <name evidence="4" type="ORF">LO55_4925</name>
</gene>
<comment type="caution">
    <text evidence="4">The sequence shown here is derived from an EMBL/GenBank/DDBJ whole genome shotgun (WGS) entry which is preliminary data.</text>
</comment>
<dbReference type="SUPFAM" id="SSF56112">
    <property type="entry name" value="Protein kinase-like (PK-like)"/>
    <property type="match status" value="1"/>
</dbReference>
<dbReference type="RefSeq" id="WP_177185570.1">
    <property type="nucleotide sequence ID" value="NZ_JRYB01000001.1"/>
</dbReference>
<dbReference type="GO" id="GO:0035556">
    <property type="term" value="P:intracellular signal transduction"/>
    <property type="evidence" value="ECO:0007669"/>
    <property type="project" value="TreeGrafter"/>
</dbReference>
<dbReference type="Pfam" id="PF00069">
    <property type="entry name" value="Pkinase"/>
    <property type="match status" value="1"/>
</dbReference>
<protein>
    <submittedName>
        <fullName evidence="4">Kinase domain protein</fullName>
    </submittedName>
</protein>
<name>A0A1S2N4C6_9BURK</name>
<keyword evidence="1" id="KW-0547">Nucleotide-binding</keyword>
<evidence type="ECO:0000313" key="5">
    <source>
        <dbReference type="Proteomes" id="UP000180246"/>
    </source>
</evidence>
<dbReference type="InterPro" id="IPR000719">
    <property type="entry name" value="Prot_kinase_dom"/>
</dbReference>
<dbReference type="SMART" id="SM00220">
    <property type="entry name" value="S_TKc"/>
    <property type="match status" value="1"/>
</dbReference>
<sequence length="378" mass="42964">MTSLRNPADLINRALADARPAPKIDLSAFLQKIGLFEIHGYTYNQVLAGGGTNLTALYSKDGENVVAKIFFTGPTGAGDARCDRELKMLCMAHSIESALEIKVVPRVISEFSSSDGMIVGFLMEHIKGKPLTDIITSITPGDFDESITTFTRVGWARHNAFRASISHKDLHPGNIIFEMENTEWEQWIKNPENEYDARVRILDLGSAVMPLQFSYSDGFDESWYQDLIRYFDGAFTCVAPEFFRKDFLRSLQGTQSFDCWALGHILYKIYTGQTLNLANSVGDYCDLIYSNKLERELRIQIDSHVQEPRMHFLISSMLVPDHNKRVGLFSAIEYANLLRKKNTKVLNLRGHDLYRFVYLECSDLEHNLPPHARSNSPY</sequence>
<dbReference type="PANTHER" id="PTHR24346:SF30">
    <property type="entry name" value="MATERNAL EMBRYONIC LEUCINE ZIPPER KINASE"/>
    <property type="match status" value="1"/>
</dbReference>
<proteinExistence type="predicted"/>
<evidence type="ECO:0000259" key="3">
    <source>
        <dbReference type="PROSITE" id="PS50011"/>
    </source>
</evidence>
<dbReference type="GO" id="GO:0005524">
    <property type="term" value="F:ATP binding"/>
    <property type="evidence" value="ECO:0007669"/>
    <property type="project" value="UniProtKB-KW"/>
</dbReference>
<dbReference type="PROSITE" id="PS50011">
    <property type="entry name" value="PROTEIN_KINASE_DOM"/>
    <property type="match status" value="1"/>
</dbReference>
<dbReference type="GO" id="GO:0004674">
    <property type="term" value="F:protein serine/threonine kinase activity"/>
    <property type="evidence" value="ECO:0007669"/>
    <property type="project" value="TreeGrafter"/>
</dbReference>
<keyword evidence="2" id="KW-0067">ATP-binding</keyword>
<dbReference type="InterPro" id="IPR011009">
    <property type="entry name" value="Kinase-like_dom_sf"/>
</dbReference>
<reference evidence="4 5" key="1">
    <citation type="submission" date="2014-10" db="EMBL/GenBank/DDBJ databases">
        <authorList>
            <person name="Seo M.-J."/>
            <person name="Seok Y.J."/>
            <person name="Cha I.-T."/>
        </authorList>
    </citation>
    <scope>NUCLEOTIDE SEQUENCE [LARGE SCALE GENOMIC DNA]</scope>
    <source>
        <strain evidence="4 5">NEU</strain>
    </source>
</reference>
<dbReference type="EMBL" id="JRYB01000001">
    <property type="protein sequence ID" value="OIJ39743.1"/>
    <property type="molecule type" value="Genomic_DNA"/>
</dbReference>